<name>A0A0M8NR19_9EURO</name>
<comment type="caution">
    <text evidence="1">The sequence shown here is derived from an EMBL/GenBank/DDBJ whole genome shotgun (WGS) entry which is preliminary data.</text>
</comment>
<dbReference type="Proteomes" id="UP000037696">
    <property type="component" value="Unassembled WGS sequence"/>
</dbReference>
<proteinExistence type="predicted"/>
<dbReference type="EMBL" id="LHQQ01000304">
    <property type="protein sequence ID" value="KOS37656.1"/>
    <property type="molecule type" value="Genomic_DNA"/>
</dbReference>
<evidence type="ECO:0000313" key="2">
    <source>
        <dbReference type="Proteomes" id="UP000037696"/>
    </source>
</evidence>
<gene>
    <name evidence="1" type="ORF">ACN38_g11550</name>
</gene>
<sequence length="67" mass="7114">MQGVKCPHHESHPATRFHLILLCSEEARKGRGLLRGWCLNVSGGEVLSRALRLGAGGAAVTTGGVFF</sequence>
<evidence type="ECO:0000313" key="1">
    <source>
        <dbReference type="EMBL" id="KOS37656.1"/>
    </source>
</evidence>
<accession>A0A0M8NR19</accession>
<reference evidence="1 2" key="1">
    <citation type="submission" date="2015-08" db="EMBL/GenBank/DDBJ databases">
        <title>Genome sequencing of Penicillium nordicum.</title>
        <authorList>
            <person name="Nguyen H.D."/>
            <person name="Seifert K.A."/>
        </authorList>
    </citation>
    <scope>NUCLEOTIDE SEQUENCE [LARGE SCALE GENOMIC DNA]</scope>
    <source>
        <strain evidence="1 2">DAOMC 185683</strain>
    </source>
</reference>
<keyword evidence="2" id="KW-1185">Reference proteome</keyword>
<organism evidence="1 2">
    <name type="scientific">Penicillium nordicum</name>
    <dbReference type="NCBI Taxonomy" id="229535"/>
    <lineage>
        <taxon>Eukaryota</taxon>
        <taxon>Fungi</taxon>
        <taxon>Dikarya</taxon>
        <taxon>Ascomycota</taxon>
        <taxon>Pezizomycotina</taxon>
        <taxon>Eurotiomycetes</taxon>
        <taxon>Eurotiomycetidae</taxon>
        <taxon>Eurotiales</taxon>
        <taxon>Aspergillaceae</taxon>
        <taxon>Penicillium</taxon>
    </lineage>
</organism>
<dbReference type="AlphaFoldDB" id="A0A0M8NR19"/>
<protein>
    <submittedName>
        <fullName evidence="1">Uncharacterized protein</fullName>
    </submittedName>
</protein>